<dbReference type="InterPro" id="IPR046335">
    <property type="entry name" value="LacI/GalR-like_sensor"/>
</dbReference>
<dbReference type="Pfam" id="PF13377">
    <property type="entry name" value="Peripla_BP_3"/>
    <property type="match status" value="1"/>
</dbReference>
<dbReference type="Proteomes" id="UP000189735">
    <property type="component" value="Unassembled WGS sequence"/>
</dbReference>
<keyword evidence="3" id="KW-0804">Transcription</keyword>
<dbReference type="Gene3D" id="1.10.260.40">
    <property type="entry name" value="lambda repressor-like DNA-binding domains"/>
    <property type="match status" value="1"/>
</dbReference>
<dbReference type="RefSeq" id="WP_078713935.1">
    <property type="nucleotide sequence ID" value="NZ_FUYG01000003.1"/>
</dbReference>
<name>A0A1T4XRX8_9MICO</name>
<evidence type="ECO:0000256" key="1">
    <source>
        <dbReference type="ARBA" id="ARBA00023015"/>
    </source>
</evidence>
<gene>
    <name evidence="5" type="ORF">SAMN06295879_1566</name>
</gene>
<dbReference type="EMBL" id="FUYG01000003">
    <property type="protein sequence ID" value="SKA91888.1"/>
    <property type="molecule type" value="Genomic_DNA"/>
</dbReference>
<dbReference type="PANTHER" id="PTHR30146:SF138">
    <property type="entry name" value="TRANSCRIPTIONAL REGULATORY PROTEIN"/>
    <property type="match status" value="1"/>
</dbReference>
<evidence type="ECO:0000256" key="2">
    <source>
        <dbReference type="ARBA" id="ARBA00023125"/>
    </source>
</evidence>
<dbReference type="InterPro" id="IPR000843">
    <property type="entry name" value="HTH_LacI"/>
</dbReference>
<evidence type="ECO:0000313" key="6">
    <source>
        <dbReference type="Proteomes" id="UP000189735"/>
    </source>
</evidence>
<accession>A0A1T4XRX8</accession>
<dbReference type="GO" id="GO:0000976">
    <property type="term" value="F:transcription cis-regulatory region binding"/>
    <property type="evidence" value="ECO:0007669"/>
    <property type="project" value="TreeGrafter"/>
</dbReference>
<proteinExistence type="predicted"/>
<protein>
    <submittedName>
        <fullName evidence="5">Transcriptional regulator, LacI family</fullName>
    </submittedName>
</protein>
<dbReference type="SUPFAM" id="SSF47413">
    <property type="entry name" value="lambda repressor-like DNA-binding domains"/>
    <property type="match status" value="1"/>
</dbReference>
<dbReference type="SUPFAM" id="SSF53822">
    <property type="entry name" value="Periplasmic binding protein-like I"/>
    <property type="match status" value="1"/>
</dbReference>
<keyword evidence="1" id="KW-0805">Transcription regulation</keyword>
<dbReference type="SMART" id="SM00354">
    <property type="entry name" value="HTH_LACI"/>
    <property type="match status" value="1"/>
</dbReference>
<reference evidence="6" key="1">
    <citation type="submission" date="2017-02" db="EMBL/GenBank/DDBJ databases">
        <authorList>
            <person name="Varghese N."/>
            <person name="Submissions S."/>
        </authorList>
    </citation>
    <scope>NUCLEOTIDE SEQUENCE [LARGE SCALE GENOMIC DNA]</scope>
    <source>
        <strain evidence="6">VKM Ac-2052</strain>
    </source>
</reference>
<sequence length="328" mass="33788">MASASLTDVARAAGVSLATASRAFSAPDRLAQATLARVLAAAADLGYEAEAATASRTIGVVVPDISNAVFAALIKSIQNHAWHGRHRMVLVDTNEDSSREREQLASLAKTVDGIIICSPRLPANDIPALVASVPIVAINGEVAGAPSVLMEAAEGIRQAVENLYALGHRHVAYVPGPAESWANGRRAAAVAEFCDMWDIELSVVGNQAATVHGGLAAAASVVATGATSVIAYNDLVALGMQSGARALGYHCPESLSIVGIDDLDMAAAAEPGLTSVRVAIERSGALALELLLEQVCGRPRATAAVHLDSQLIVRGSTARARAAELQRT</sequence>
<dbReference type="Gene3D" id="3.40.50.2300">
    <property type="match status" value="2"/>
</dbReference>
<keyword evidence="2" id="KW-0238">DNA-binding</keyword>
<feature type="domain" description="HTH lacI-type" evidence="4">
    <location>
        <begin position="4"/>
        <end position="57"/>
    </location>
</feature>
<dbReference type="Pfam" id="PF00356">
    <property type="entry name" value="LacI"/>
    <property type="match status" value="1"/>
</dbReference>
<dbReference type="PROSITE" id="PS50932">
    <property type="entry name" value="HTH_LACI_2"/>
    <property type="match status" value="1"/>
</dbReference>
<evidence type="ECO:0000259" key="4">
    <source>
        <dbReference type="PROSITE" id="PS50932"/>
    </source>
</evidence>
<dbReference type="AlphaFoldDB" id="A0A1T4XRX8"/>
<dbReference type="PANTHER" id="PTHR30146">
    <property type="entry name" value="LACI-RELATED TRANSCRIPTIONAL REPRESSOR"/>
    <property type="match status" value="1"/>
</dbReference>
<organism evidence="5 6">
    <name type="scientific">Agreia bicolorata</name>
    <dbReference type="NCBI Taxonomy" id="110935"/>
    <lineage>
        <taxon>Bacteria</taxon>
        <taxon>Bacillati</taxon>
        <taxon>Actinomycetota</taxon>
        <taxon>Actinomycetes</taxon>
        <taxon>Micrococcales</taxon>
        <taxon>Microbacteriaceae</taxon>
        <taxon>Agreia</taxon>
    </lineage>
</organism>
<evidence type="ECO:0000313" key="5">
    <source>
        <dbReference type="EMBL" id="SKA91888.1"/>
    </source>
</evidence>
<dbReference type="InterPro" id="IPR028082">
    <property type="entry name" value="Peripla_BP_I"/>
</dbReference>
<evidence type="ECO:0000256" key="3">
    <source>
        <dbReference type="ARBA" id="ARBA00023163"/>
    </source>
</evidence>
<dbReference type="InterPro" id="IPR010982">
    <property type="entry name" value="Lambda_DNA-bd_dom_sf"/>
</dbReference>
<dbReference type="GO" id="GO:0003700">
    <property type="term" value="F:DNA-binding transcription factor activity"/>
    <property type="evidence" value="ECO:0007669"/>
    <property type="project" value="TreeGrafter"/>
</dbReference>
<dbReference type="CDD" id="cd01392">
    <property type="entry name" value="HTH_LacI"/>
    <property type="match status" value="1"/>
</dbReference>
<dbReference type="CDD" id="cd06267">
    <property type="entry name" value="PBP1_LacI_sugar_binding-like"/>
    <property type="match status" value="1"/>
</dbReference>